<keyword evidence="3" id="KW-0326">Glycosidase</keyword>
<sequence>MPSQPSWPGLYGFHLGAILNQGSTTFRVFAPQAHSVHLELISADSLSPGRYPAVASEYAGCFELTLEGELEHAVYLWRIDDQPSIDPYATASLVNAEASVVHRNAPVPRMPAFEGNPVIYEAHIRDLTIGADNGIAHKGKFLGLCESGTRTSSGQITGLDYLRSLGITHVQLLPIYDFGSVDERGDLGWNAQYNWGYDPVQYNVPEGSYATDPFDPTSRIDELKTMIRALHDAGLRVIMDVVYNHVYKVDESSLHHTAPGYYFRYRDGHLLNGTGVGNETASEQPMMRKLIVDSVMYWAEEYGIDGFRFDLMGIHDVDTMNAVREALDRIDPSILVLGEGWEMGHHPTGVLGANQRNSHLMPRIFHFNDRFRDAIKGSALHAHSSGVLSGARSEPLMRQLFQELSGRGLQQSVIYNEAHDNATMFDKFDATVPGVDPADREASLARRCMLATTLQFFAKGIVFIHAGQEMMRTKGGDENSYRSPDSVNAFDYERAARFEQYVRRFQRLCTLRQDYDPQRIDAVEITASHMVLNIDGRSLLIDVERLAMIDLEHPDIDVLL</sequence>
<dbReference type="SMART" id="SM00642">
    <property type="entry name" value="Aamy"/>
    <property type="match status" value="1"/>
</dbReference>
<proteinExistence type="inferred from homology"/>
<feature type="domain" description="Glycosyl hydrolase family 13 catalytic" evidence="2">
    <location>
        <begin position="155"/>
        <end position="512"/>
    </location>
</feature>
<evidence type="ECO:0000313" key="3">
    <source>
        <dbReference type="EMBL" id="QAU52732.1"/>
    </source>
</evidence>
<dbReference type="SUPFAM" id="SSF81296">
    <property type="entry name" value="E set domains"/>
    <property type="match status" value="1"/>
</dbReference>
<organism evidence="3 4">
    <name type="scientific">Corynebacterium pelargi</name>
    <dbReference type="NCBI Taxonomy" id="1471400"/>
    <lineage>
        <taxon>Bacteria</taxon>
        <taxon>Bacillati</taxon>
        <taxon>Actinomycetota</taxon>
        <taxon>Actinomycetes</taxon>
        <taxon>Mycobacteriales</taxon>
        <taxon>Corynebacteriaceae</taxon>
        <taxon>Corynebacterium</taxon>
    </lineage>
</organism>
<gene>
    <name evidence="3" type="primary">amyX</name>
    <name evidence="3" type="ORF">CPELA_07360</name>
</gene>
<dbReference type="Pfam" id="PF00128">
    <property type="entry name" value="Alpha-amylase"/>
    <property type="match status" value="1"/>
</dbReference>
<comment type="similarity">
    <text evidence="1">Belongs to the glycosyl hydrolase 13 family.</text>
</comment>
<dbReference type="Gene3D" id="2.60.40.10">
    <property type="entry name" value="Immunoglobulins"/>
    <property type="match status" value="1"/>
</dbReference>
<dbReference type="RefSeq" id="WP_164931168.1">
    <property type="nucleotide sequence ID" value="NZ_BMCX01000003.1"/>
</dbReference>
<dbReference type="InterPro" id="IPR011840">
    <property type="entry name" value="PulA_typeI"/>
</dbReference>
<dbReference type="AlphaFoldDB" id="A0A410W9V4"/>
<dbReference type="InterPro" id="IPR006047">
    <property type="entry name" value="GH13_cat_dom"/>
</dbReference>
<dbReference type="Gene3D" id="3.20.20.80">
    <property type="entry name" value="Glycosidases"/>
    <property type="match status" value="1"/>
</dbReference>
<evidence type="ECO:0000259" key="2">
    <source>
        <dbReference type="SMART" id="SM00642"/>
    </source>
</evidence>
<dbReference type="PANTHER" id="PTHR43002">
    <property type="entry name" value="GLYCOGEN DEBRANCHING ENZYME"/>
    <property type="match status" value="1"/>
</dbReference>
<dbReference type="SUPFAM" id="SSF51445">
    <property type="entry name" value="(Trans)glycosidases"/>
    <property type="match status" value="1"/>
</dbReference>
<reference evidence="3 4" key="1">
    <citation type="submission" date="2019-01" db="EMBL/GenBank/DDBJ databases">
        <authorList>
            <person name="Ruckert C."/>
            <person name="Busche T."/>
            <person name="Kalinowski J."/>
        </authorList>
    </citation>
    <scope>NUCLEOTIDE SEQUENCE [LARGE SCALE GENOMIC DNA]</scope>
    <source>
        <strain evidence="3 4">136/3</strain>
    </source>
</reference>
<dbReference type="Proteomes" id="UP000288929">
    <property type="component" value="Chromosome"/>
</dbReference>
<dbReference type="InterPro" id="IPR013783">
    <property type="entry name" value="Ig-like_fold"/>
</dbReference>
<dbReference type="CDD" id="cd11341">
    <property type="entry name" value="AmyAc_Pullulanase_LD-like"/>
    <property type="match status" value="1"/>
</dbReference>
<evidence type="ECO:0000313" key="4">
    <source>
        <dbReference type="Proteomes" id="UP000288929"/>
    </source>
</evidence>
<dbReference type="EC" id="3.2.1.41" evidence="3"/>
<dbReference type="NCBIfam" id="TIGR02104">
    <property type="entry name" value="pulA_typeI"/>
    <property type="match status" value="1"/>
</dbReference>
<dbReference type="GO" id="GO:0005975">
    <property type="term" value="P:carbohydrate metabolic process"/>
    <property type="evidence" value="ECO:0007669"/>
    <property type="project" value="InterPro"/>
</dbReference>
<name>A0A410W9V4_9CORY</name>
<dbReference type="GO" id="GO:0051060">
    <property type="term" value="F:pullulanase activity"/>
    <property type="evidence" value="ECO:0007669"/>
    <property type="project" value="UniProtKB-EC"/>
</dbReference>
<accession>A0A410W9V4</accession>
<evidence type="ECO:0000256" key="1">
    <source>
        <dbReference type="ARBA" id="ARBA00008061"/>
    </source>
</evidence>
<keyword evidence="4" id="KW-1185">Reference proteome</keyword>
<dbReference type="Pfam" id="PF02922">
    <property type="entry name" value="CBM_48"/>
    <property type="match status" value="1"/>
</dbReference>
<keyword evidence="3" id="KW-0378">Hydrolase</keyword>
<dbReference type="KEGG" id="cpeg:CPELA_07360"/>
<dbReference type="EMBL" id="CP035299">
    <property type="protein sequence ID" value="QAU52732.1"/>
    <property type="molecule type" value="Genomic_DNA"/>
</dbReference>
<dbReference type="InterPro" id="IPR014756">
    <property type="entry name" value="Ig_E-set"/>
</dbReference>
<dbReference type="InterPro" id="IPR004193">
    <property type="entry name" value="Glyco_hydro_13_N"/>
</dbReference>
<dbReference type="InterPro" id="IPR017853">
    <property type="entry name" value="GH"/>
</dbReference>
<protein>
    <submittedName>
        <fullName evidence="3">Pullulanase</fullName>
        <ecNumber evidence="3">3.2.1.41</ecNumber>
    </submittedName>
</protein>